<keyword evidence="2" id="KW-1185">Reference proteome</keyword>
<sequence length="230" mass="26009">MIMPSAGSSMKINKGGKIMTNIYVITSLKASAGKTTLAMHLCEYLKPTHRTVLLDADLTTDHFEWALQHDKNLAFEHLDVTENDASTLDQRIQHLKKQYDSIVVDIDGHDSKALRSVLKHADKMIIPTGIDEQDLQLLNEMVELAIAMKQSNPQLRVYVLLNKIPMHTELQAIQQANQLLDNIPRMRFLNTIVYDDSSFAQAMQASQCIWKTNLQQAEKVDQVLVDLLAD</sequence>
<name>A0ABX9TXQ2_9GAMM</name>
<dbReference type="CDD" id="cd02042">
    <property type="entry name" value="ParAB_family"/>
    <property type="match status" value="1"/>
</dbReference>
<dbReference type="PIRSF" id="PIRSF009320">
    <property type="entry name" value="Nuc_binding_HP_1000"/>
    <property type="match status" value="1"/>
</dbReference>
<dbReference type="PANTHER" id="PTHR13696">
    <property type="entry name" value="P-LOOP CONTAINING NUCLEOSIDE TRIPHOSPHATE HYDROLASE"/>
    <property type="match status" value="1"/>
</dbReference>
<gene>
    <name evidence="1" type="ORF">D9K81_04740</name>
</gene>
<dbReference type="Gene3D" id="3.40.50.300">
    <property type="entry name" value="P-loop containing nucleotide triphosphate hydrolases"/>
    <property type="match status" value="1"/>
</dbReference>
<dbReference type="InterPro" id="IPR050678">
    <property type="entry name" value="DNA_Partitioning_ATPase"/>
</dbReference>
<reference evidence="1 2" key="1">
    <citation type="submission" date="2018-09" db="EMBL/GenBank/DDBJ databases">
        <title>The draft genome of Acinetobacter sp. strains.</title>
        <authorList>
            <person name="Qin J."/>
            <person name="Feng Y."/>
            <person name="Zong Z."/>
        </authorList>
    </citation>
    <scope>NUCLEOTIDE SEQUENCE [LARGE SCALE GENOMIC DNA]</scope>
    <source>
        <strain evidence="1 2">WCHAc060005</strain>
    </source>
</reference>
<dbReference type="SUPFAM" id="SSF52540">
    <property type="entry name" value="P-loop containing nucleoside triphosphate hydrolases"/>
    <property type="match status" value="1"/>
</dbReference>
<evidence type="ECO:0000313" key="2">
    <source>
        <dbReference type="Proteomes" id="UP000280271"/>
    </source>
</evidence>
<comment type="caution">
    <text evidence="1">The sequence shown here is derived from an EMBL/GenBank/DDBJ whole genome shotgun (WGS) entry which is preliminary data.</text>
</comment>
<accession>A0ABX9TXQ2</accession>
<dbReference type="Proteomes" id="UP000280271">
    <property type="component" value="Unassembled WGS sequence"/>
</dbReference>
<dbReference type="InterPro" id="IPR027417">
    <property type="entry name" value="P-loop_NTPase"/>
</dbReference>
<dbReference type="PANTHER" id="PTHR13696:SF96">
    <property type="entry name" value="COBQ_COBB_MIND_PARA NUCLEOTIDE BINDING DOMAIN-CONTAINING PROTEIN"/>
    <property type="match status" value="1"/>
</dbReference>
<evidence type="ECO:0008006" key="3">
    <source>
        <dbReference type="Google" id="ProtNLM"/>
    </source>
</evidence>
<dbReference type="EMBL" id="RCHC01000004">
    <property type="protein sequence ID" value="RLL23065.1"/>
    <property type="molecule type" value="Genomic_DNA"/>
</dbReference>
<organism evidence="1 2">
    <name type="scientific">Acinetobacter chengduensis</name>
    <dbReference type="NCBI Taxonomy" id="2420890"/>
    <lineage>
        <taxon>Bacteria</taxon>
        <taxon>Pseudomonadati</taxon>
        <taxon>Pseudomonadota</taxon>
        <taxon>Gammaproteobacteria</taxon>
        <taxon>Moraxellales</taxon>
        <taxon>Moraxellaceae</taxon>
        <taxon>Acinetobacter</taxon>
    </lineage>
</organism>
<dbReference type="Pfam" id="PF07015">
    <property type="entry name" value="VirC1"/>
    <property type="match status" value="1"/>
</dbReference>
<protein>
    <recommendedName>
        <fullName evidence="3">ParA family protein</fullName>
    </recommendedName>
</protein>
<proteinExistence type="predicted"/>
<dbReference type="InterPro" id="IPR009744">
    <property type="entry name" value="VirC1"/>
</dbReference>
<evidence type="ECO:0000313" key="1">
    <source>
        <dbReference type="EMBL" id="RLL23065.1"/>
    </source>
</evidence>